<protein>
    <submittedName>
        <fullName evidence="1">Glycosyltransferase family 29 protein</fullName>
    </submittedName>
</protein>
<reference evidence="1 2" key="1">
    <citation type="submission" date="2021-02" db="EMBL/GenBank/DDBJ databases">
        <title>Actinophytocola xerophila sp. nov., isolated from soil of cotton cropping field.</title>
        <authorList>
            <person name="Huang R."/>
            <person name="Chen X."/>
            <person name="Ge X."/>
            <person name="Liu W."/>
        </authorList>
    </citation>
    <scope>NUCLEOTIDE SEQUENCE [LARGE SCALE GENOMIC DNA]</scope>
    <source>
        <strain evidence="1 2">S1-96</strain>
    </source>
</reference>
<keyword evidence="2" id="KW-1185">Reference proteome</keyword>
<dbReference type="EMBL" id="JAFFZE010000021">
    <property type="protein sequence ID" value="MCT2586722.1"/>
    <property type="molecule type" value="Genomic_DNA"/>
</dbReference>
<dbReference type="InterPro" id="IPR038578">
    <property type="entry name" value="GT29-like_sf"/>
</dbReference>
<dbReference type="Proteomes" id="UP001156441">
    <property type="component" value="Unassembled WGS sequence"/>
</dbReference>
<evidence type="ECO:0000313" key="2">
    <source>
        <dbReference type="Proteomes" id="UP001156441"/>
    </source>
</evidence>
<dbReference type="Gene3D" id="3.90.1480.20">
    <property type="entry name" value="Glycosyl transferase family 29"/>
    <property type="match status" value="1"/>
</dbReference>
<comment type="caution">
    <text evidence="1">The sequence shown here is derived from an EMBL/GenBank/DDBJ whole genome shotgun (WGS) entry which is preliminary data.</text>
</comment>
<sequence length="209" mass="23442">MRSLLDVYAEHPQPRTVAVVGNQPLPPDTERAKAVDAADLVFRVNGFRIDEPDSPPTVGSRTHVVVFNRALRATKWVFEDYRRRLYLMVEPGRLHWEPDIIPGWWPPDLGFVPVSNREVTLPLSDALGLPSREQGTWATTGTMAAWIARTNYPDADLILTGFSFIDDPNQTSWMHAAGDSCIVGPEHQIAAEGRLLDSWTKTSRTTLLR</sequence>
<accession>A0ABT2JFS0</accession>
<name>A0ABT2JFS0_9PSEU</name>
<evidence type="ECO:0000313" key="1">
    <source>
        <dbReference type="EMBL" id="MCT2586722.1"/>
    </source>
</evidence>
<gene>
    <name evidence="1" type="ORF">JT362_26725</name>
</gene>
<proteinExistence type="predicted"/>
<organism evidence="1 2">
    <name type="scientific">Actinophytocola gossypii</name>
    <dbReference type="NCBI Taxonomy" id="2812003"/>
    <lineage>
        <taxon>Bacteria</taxon>
        <taxon>Bacillati</taxon>
        <taxon>Actinomycetota</taxon>
        <taxon>Actinomycetes</taxon>
        <taxon>Pseudonocardiales</taxon>
        <taxon>Pseudonocardiaceae</taxon>
    </lineage>
</organism>
<dbReference type="RefSeq" id="WP_260194586.1">
    <property type="nucleotide sequence ID" value="NZ_JAFFZE010000021.1"/>
</dbReference>